<evidence type="ECO:0000259" key="7">
    <source>
        <dbReference type="PROSITE" id="PS50110"/>
    </source>
</evidence>
<keyword evidence="3" id="KW-0238">DNA-binding</keyword>
<comment type="caution">
    <text evidence="8">The sequence shown here is derived from an EMBL/GenBank/DDBJ whole genome shotgun (WGS) entry which is preliminary data.</text>
</comment>
<dbReference type="InterPro" id="IPR039420">
    <property type="entry name" value="WalR-like"/>
</dbReference>
<dbReference type="Gene3D" id="3.40.50.2300">
    <property type="match status" value="1"/>
</dbReference>
<gene>
    <name evidence="8" type="ORF">GCM10022204_16760</name>
</gene>
<evidence type="ECO:0000256" key="1">
    <source>
        <dbReference type="ARBA" id="ARBA00022553"/>
    </source>
</evidence>
<dbReference type="PROSITE" id="PS00622">
    <property type="entry name" value="HTH_LUXR_1"/>
    <property type="match status" value="1"/>
</dbReference>
<dbReference type="PRINTS" id="PR00038">
    <property type="entry name" value="HTHLUXR"/>
</dbReference>
<dbReference type="Pfam" id="PF00196">
    <property type="entry name" value="GerE"/>
    <property type="match status" value="1"/>
</dbReference>
<evidence type="ECO:0000256" key="5">
    <source>
        <dbReference type="PROSITE-ProRule" id="PRU00169"/>
    </source>
</evidence>
<dbReference type="SUPFAM" id="SSF46894">
    <property type="entry name" value="C-terminal effector domain of the bipartite response regulators"/>
    <property type="match status" value="1"/>
</dbReference>
<dbReference type="InterPro" id="IPR011006">
    <property type="entry name" value="CheY-like_superfamily"/>
</dbReference>
<evidence type="ECO:0000259" key="6">
    <source>
        <dbReference type="PROSITE" id="PS50043"/>
    </source>
</evidence>
<dbReference type="RefSeq" id="WP_344811869.1">
    <property type="nucleotide sequence ID" value="NZ_BAAAYX010000004.1"/>
</dbReference>
<dbReference type="PROSITE" id="PS50043">
    <property type="entry name" value="HTH_LUXR_2"/>
    <property type="match status" value="1"/>
</dbReference>
<feature type="modified residue" description="4-aspartylphosphate" evidence="5">
    <location>
        <position position="72"/>
    </location>
</feature>
<dbReference type="InterPro" id="IPR058245">
    <property type="entry name" value="NreC/VraR/RcsB-like_REC"/>
</dbReference>
<organism evidence="8 9">
    <name type="scientific">Microlunatus aurantiacus</name>
    <dbReference type="NCBI Taxonomy" id="446786"/>
    <lineage>
        <taxon>Bacteria</taxon>
        <taxon>Bacillati</taxon>
        <taxon>Actinomycetota</taxon>
        <taxon>Actinomycetes</taxon>
        <taxon>Propionibacteriales</taxon>
        <taxon>Propionibacteriaceae</taxon>
        <taxon>Microlunatus</taxon>
    </lineage>
</organism>
<dbReference type="InterPro" id="IPR000792">
    <property type="entry name" value="Tscrpt_reg_LuxR_C"/>
</dbReference>
<evidence type="ECO:0000256" key="3">
    <source>
        <dbReference type="ARBA" id="ARBA00023125"/>
    </source>
</evidence>
<evidence type="ECO:0000256" key="4">
    <source>
        <dbReference type="ARBA" id="ARBA00023163"/>
    </source>
</evidence>
<feature type="domain" description="HTH luxR-type" evidence="6">
    <location>
        <begin position="159"/>
        <end position="224"/>
    </location>
</feature>
<name>A0ABP7D4N3_9ACTN</name>
<evidence type="ECO:0000313" key="9">
    <source>
        <dbReference type="Proteomes" id="UP001500051"/>
    </source>
</evidence>
<dbReference type="PANTHER" id="PTHR43214">
    <property type="entry name" value="TWO-COMPONENT RESPONSE REGULATOR"/>
    <property type="match status" value="1"/>
</dbReference>
<evidence type="ECO:0000313" key="8">
    <source>
        <dbReference type="EMBL" id="GAA3700642.1"/>
    </source>
</evidence>
<protein>
    <submittedName>
        <fullName evidence="8">Response regulator transcription factor</fullName>
    </submittedName>
</protein>
<dbReference type="Pfam" id="PF00072">
    <property type="entry name" value="Response_reg"/>
    <property type="match status" value="1"/>
</dbReference>
<dbReference type="Proteomes" id="UP001500051">
    <property type="component" value="Unassembled WGS sequence"/>
</dbReference>
<keyword evidence="2" id="KW-0805">Transcription regulation</keyword>
<accession>A0ABP7D4N3</accession>
<reference evidence="9" key="1">
    <citation type="journal article" date="2019" name="Int. J. Syst. Evol. Microbiol.">
        <title>The Global Catalogue of Microorganisms (GCM) 10K type strain sequencing project: providing services to taxonomists for standard genome sequencing and annotation.</title>
        <authorList>
            <consortium name="The Broad Institute Genomics Platform"/>
            <consortium name="The Broad Institute Genome Sequencing Center for Infectious Disease"/>
            <person name="Wu L."/>
            <person name="Ma J."/>
        </authorList>
    </citation>
    <scope>NUCLEOTIDE SEQUENCE [LARGE SCALE GENOMIC DNA]</scope>
    <source>
        <strain evidence="9">JCM 16548</strain>
    </source>
</reference>
<dbReference type="InterPro" id="IPR001789">
    <property type="entry name" value="Sig_transdc_resp-reg_receiver"/>
</dbReference>
<dbReference type="PROSITE" id="PS50110">
    <property type="entry name" value="RESPONSE_REGULATORY"/>
    <property type="match status" value="1"/>
</dbReference>
<dbReference type="SUPFAM" id="SSF52172">
    <property type="entry name" value="CheY-like"/>
    <property type="match status" value="1"/>
</dbReference>
<sequence length="231" mass="24181">MSPIDLKGSVDPERSVDDRVRVLVADDHPIVRGGLIALLDTLDGLDVVGQVGTGREAVEAAVAHRPDVVVMDLRMPDLDGVEATRQIRERAPGVAVLVLTMFDEDALVEGALAAGARGYLLKGAESSEIERAIRTVASGDTVLSRSIAEHVLGRVTSVPVVASLGLTPREREVLELIARGLGNATIAARLQLSPKTVGNHISAIFTKLGVVTRAEAIVRAREAGLGAGGAR</sequence>
<dbReference type="EMBL" id="BAAAYX010000004">
    <property type="protein sequence ID" value="GAA3700642.1"/>
    <property type="molecule type" value="Genomic_DNA"/>
</dbReference>
<proteinExistence type="predicted"/>
<keyword evidence="4" id="KW-0804">Transcription</keyword>
<dbReference type="SMART" id="SM00448">
    <property type="entry name" value="REC"/>
    <property type="match status" value="1"/>
</dbReference>
<dbReference type="InterPro" id="IPR016032">
    <property type="entry name" value="Sig_transdc_resp-reg_C-effctor"/>
</dbReference>
<dbReference type="CDD" id="cd17535">
    <property type="entry name" value="REC_NarL-like"/>
    <property type="match status" value="1"/>
</dbReference>
<keyword evidence="9" id="KW-1185">Reference proteome</keyword>
<dbReference type="SMART" id="SM00421">
    <property type="entry name" value="HTH_LUXR"/>
    <property type="match status" value="1"/>
</dbReference>
<dbReference type="PANTHER" id="PTHR43214:SF24">
    <property type="entry name" value="TRANSCRIPTIONAL REGULATORY PROTEIN NARL-RELATED"/>
    <property type="match status" value="1"/>
</dbReference>
<keyword evidence="1 5" id="KW-0597">Phosphoprotein</keyword>
<evidence type="ECO:0000256" key="2">
    <source>
        <dbReference type="ARBA" id="ARBA00023015"/>
    </source>
</evidence>
<feature type="domain" description="Response regulatory" evidence="7">
    <location>
        <begin position="21"/>
        <end position="137"/>
    </location>
</feature>
<dbReference type="CDD" id="cd06170">
    <property type="entry name" value="LuxR_C_like"/>
    <property type="match status" value="1"/>
</dbReference>